<sequence>MVNNEKILKFIFLPLLLNSGVLSSQSLSFSEAQAVMDRDNSLIKAVQKEEEAYTYEWKASKGNRYPQLSVFGGGLYLNKELGTNLNGAKNEFSSLLGISNPEILGNWDINILKRDIAFGGVGIIWPVFTGGKINALIESSKIKTDIGHEELVSTKNKLISELVERYFQVKLAEEAVLVRKEALEGMNKHLYDATKLEQQGIIAPVEKLQADVAVSEANRQYSASLKDLSLSKVALANTLELDEANFDLTTQFFLVDNLQSLAYYQDKALTNYPELIKLKLQIDLAEQGIKSKKSSYYPTIDAFGQSVLLHNNPVGTSKKNEKPWMVGVTLTYDLFEGFKNKNEIKAAKVTKESAELHEIKAKKDIKNQIEKIYQDLEKQNEQIQNLQIQIVQAEELLRVRSRSFAEGIASSTDVVDAEVNLSGIKLQKLEAQYNYVLDLADLLEYSGLSYEFTQYAN</sequence>
<dbReference type="Pfam" id="PF02321">
    <property type="entry name" value="OEP"/>
    <property type="match status" value="2"/>
</dbReference>
<evidence type="ECO:0000256" key="1">
    <source>
        <dbReference type="ARBA" id="ARBA00004442"/>
    </source>
</evidence>
<keyword evidence="4" id="KW-1134">Transmembrane beta strand</keyword>
<evidence type="ECO:0000256" key="4">
    <source>
        <dbReference type="ARBA" id="ARBA00022452"/>
    </source>
</evidence>
<keyword evidence="7" id="KW-0998">Cell outer membrane</keyword>
<dbReference type="OrthoDB" id="916581at2"/>
<dbReference type="Proteomes" id="UP000238042">
    <property type="component" value="Unassembled WGS sequence"/>
</dbReference>
<evidence type="ECO:0000256" key="2">
    <source>
        <dbReference type="ARBA" id="ARBA00007613"/>
    </source>
</evidence>
<dbReference type="SUPFAM" id="SSF56954">
    <property type="entry name" value="Outer membrane efflux proteins (OEP)"/>
    <property type="match status" value="1"/>
</dbReference>
<gene>
    <name evidence="9" type="ORF">C4S77_10230</name>
</gene>
<comment type="subcellular location">
    <subcellularLocation>
        <location evidence="1">Cell outer membrane</location>
    </subcellularLocation>
</comment>
<dbReference type="GO" id="GO:1990281">
    <property type="term" value="C:efflux pump complex"/>
    <property type="evidence" value="ECO:0007669"/>
    <property type="project" value="TreeGrafter"/>
</dbReference>
<proteinExistence type="inferred from homology"/>
<evidence type="ECO:0000313" key="10">
    <source>
        <dbReference type="Proteomes" id="UP000238042"/>
    </source>
</evidence>
<dbReference type="GO" id="GO:0015288">
    <property type="term" value="F:porin activity"/>
    <property type="evidence" value="ECO:0007669"/>
    <property type="project" value="TreeGrafter"/>
</dbReference>
<dbReference type="InterPro" id="IPR003423">
    <property type="entry name" value="OMP_efflux"/>
</dbReference>
<evidence type="ECO:0000256" key="7">
    <source>
        <dbReference type="ARBA" id="ARBA00023237"/>
    </source>
</evidence>
<dbReference type="AlphaFoldDB" id="A0A2S8A8I9"/>
<evidence type="ECO:0000256" key="6">
    <source>
        <dbReference type="ARBA" id="ARBA00023136"/>
    </source>
</evidence>
<accession>A0A2S8A8I9</accession>
<protein>
    <submittedName>
        <fullName evidence="9">TolC family protein</fullName>
    </submittedName>
</protein>
<keyword evidence="8" id="KW-0175">Coiled coil</keyword>
<dbReference type="Gene3D" id="1.20.1600.10">
    <property type="entry name" value="Outer membrane efflux proteins (OEP)"/>
    <property type="match status" value="1"/>
</dbReference>
<keyword evidence="3" id="KW-0813">Transport</keyword>
<dbReference type="GO" id="GO:0015562">
    <property type="term" value="F:efflux transmembrane transporter activity"/>
    <property type="evidence" value="ECO:0007669"/>
    <property type="project" value="InterPro"/>
</dbReference>
<evidence type="ECO:0000256" key="5">
    <source>
        <dbReference type="ARBA" id="ARBA00022692"/>
    </source>
</evidence>
<dbReference type="PANTHER" id="PTHR30026">
    <property type="entry name" value="OUTER MEMBRANE PROTEIN TOLC"/>
    <property type="match status" value="1"/>
</dbReference>
<name>A0A2S8A8I9_9FLAO</name>
<reference evidence="9 10" key="1">
    <citation type="submission" date="2018-02" db="EMBL/GenBank/DDBJ databases">
        <title>Genome sequences of Apibacter spp., gut symbionts of Asian honey bees.</title>
        <authorList>
            <person name="Kwong W.K."/>
            <person name="Steele M.I."/>
            <person name="Moran N.A."/>
        </authorList>
    </citation>
    <scope>NUCLEOTIDE SEQUENCE [LARGE SCALE GENOMIC DNA]</scope>
    <source>
        <strain evidence="10">wkB301</strain>
    </source>
</reference>
<organism evidence="9 10">
    <name type="scientific">Apibacter adventoris</name>
    <dbReference type="NCBI Taxonomy" id="1679466"/>
    <lineage>
        <taxon>Bacteria</taxon>
        <taxon>Pseudomonadati</taxon>
        <taxon>Bacteroidota</taxon>
        <taxon>Flavobacteriia</taxon>
        <taxon>Flavobacteriales</taxon>
        <taxon>Weeksellaceae</taxon>
        <taxon>Apibacter</taxon>
    </lineage>
</organism>
<dbReference type="EMBL" id="PSZM01000045">
    <property type="protein sequence ID" value="PQL90884.1"/>
    <property type="molecule type" value="Genomic_DNA"/>
</dbReference>
<dbReference type="PANTHER" id="PTHR30026:SF5">
    <property type="entry name" value="ABC-TYPE EFFLUX SYSTEM SECRETIN COMPONENT"/>
    <property type="match status" value="1"/>
</dbReference>
<keyword evidence="10" id="KW-1185">Reference proteome</keyword>
<feature type="coiled-coil region" evidence="8">
    <location>
        <begin position="359"/>
        <end position="396"/>
    </location>
</feature>
<evidence type="ECO:0000256" key="8">
    <source>
        <dbReference type="SAM" id="Coils"/>
    </source>
</evidence>
<evidence type="ECO:0000256" key="3">
    <source>
        <dbReference type="ARBA" id="ARBA00022448"/>
    </source>
</evidence>
<evidence type="ECO:0000313" key="9">
    <source>
        <dbReference type="EMBL" id="PQL90884.1"/>
    </source>
</evidence>
<dbReference type="InterPro" id="IPR051906">
    <property type="entry name" value="TolC-like"/>
</dbReference>
<keyword evidence="6" id="KW-0472">Membrane</keyword>
<comment type="similarity">
    <text evidence="2">Belongs to the outer membrane factor (OMF) (TC 1.B.17) family.</text>
</comment>
<dbReference type="GO" id="GO:0009279">
    <property type="term" value="C:cell outer membrane"/>
    <property type="evidence" value="ECO:0007669"/>
    <property type="project" value="UniProtKB-SubCell"/>
</dbReference>
<keyword evidence="5" id="KW-0812">Transmembrane</keyword>
<comment type="caution">
    <text evidence="9">The sequence shown here is derived from an EMBL/GenBank/DDBJ whole genome shotgun (WGS) entry which is preliminary data.</text>
</comment>